<keyword evidence="2" id="KW-1185">Reference proteome</keyword>
<dbReference type="EMBL" id="CAAALY010244902">
    <property type="protein sequence ID" value="VEL32935.1"/>
    <property type="molecule type" value="Genomic_DNA"/>
</dbReference>
<gene>
    <name evidence="1" type="ORF">PXEA_LOCUS26375</name>
</gene>
<organism evidence="1 2">
    <name type="scientific">Protopolystoma xenopodis</name>
    <dbReference type="NCBI Taxonomy" id="117903"/>
    <lineage>
        <taxon>Eukaryota</taxon>
        <taxon>Metazoa</taxon>
        <taxon>Spiralia</taxon>
        <taxon>Lophotrochozoa</taxon>
        <taxon>Platyhelminthes</taxon>
        <taxon>Monogenea</taxon>
        <taxon>Polyopisthocotylea</taxon>
        <taxon>Polystomatidea</taxon>
        <taxon>Polystomatidae</taxon>
        <taxon>Protopolystoma</taxon>
    </lineage>
</organism>
<protein>
    <submittedName>
        <fullName evidence="1">Uncharacterized protein</fullName>
    </submittedName>
</protein>
<accession>A0A3S5FFN7</accession>
<name>A0A3S5FFN7_9PLAT</name>
<reference evidence="1" key="1">
    <citation type="submission" date="2018-11" db="EMBL/GenBank/DDBJ databases">
        <authorList>
            <consortium name="Pathogen Informatics"/>
        </authorList>
    </citation>
    <scope>NUCLEOTIDE SEQUENCE</scope>
</reference>
<evidence type="ECO:0000313" key="2">
    <source>
        <dbReference type="Proteomes" id="UP000784294"/>
    </source>
</evidence>
<comment type="caution">
    <text evidence="1">The sequence shown here is derived from an EMBL/GenBank/DDBJ whole genome shotgun (WGS) entry which is preliminary data.</text>
</comment>
<dbReference type="AlphaFoldDB" id="A0A3S5FFN7"/>
<evidence type="ECO:0000313" key="1">
    <source>
        <dbReference type="EMBL" id="VEL32935.1"/>
    </source>
</evidence>
<sequence length="130" mass="14937">MTNESSARLRPKRWSMSRELHQPECRIKAKRLQYNANQPTSSGANDLRISYYVLPYKMEAEEVDTTDRPVAPSFEETNPVHRVMEHVLQPVASASDYGPGLALQRSRMCPFLRTVPTRYLVEGGECVPWR</sequence>
<proteinExistence type="predicted"/>
<dbReference type="Proteomes" id="UP000784294">
    <property type="component" value="Unassembled WGS sequence"/>
</dbReference>